<name>A0ABM8YTF9_9BACI</name>
<dbReference type="RefSeq" id="WP_230504597.1">
    <property type="nucleotide sequence ID" value="NZ_CAKJTJ010000042.1"/>
</dbReference>
<proteinExistence type="predicted"/>
<protein>
    <submittedName>
        <fullName evidence="1">Uncharacterized protein</fullName>
    </submittedName>
</protein>
<evidence type="ECO:0000313" key="2">
    <source>
        <dbReference type="Proteomes" id="UP000789833"/>
    </source>
</evidence>
<dbReference type="EMBL" id="CAKJTJ010000042">
    <property type="protein sequence ID" value="CAG9623286.1"/>
    <property type="molecule type" value="Genomic_DNA"/>
</dbReference>
<dbReference type="Proteomes" id="UP000789833">
    <property type="component" value="Unassembled WGS sequence"/>
</dbReference>
<keyword evidence="2" id="KW-1185">Reference proteome</keyword>
<gene>
    <name evidence="1" type="ORF">BACCIP111883_04087</name>
</gene>
<organism evidence="1 2">
    <name type="scientific">Sutcliffiella rhizosphaerae</name>
    <dbReference type="NCBI Taxonomy" id="2880967"/>
    <lineage>
        <taxon>Bacteria</taxon>
        <taxon>Bacillati</taxon>
        <taxon>Bacillota</taxon>
        <taxon>Bacilli</taxon>
        <taxon>Bacillales</taxon>
        <taxon>Bacillaceae</taxon>
        <taxon>Sutcliffiella</taxon>
    </lineage>
</organism>
<reference evidence="1 2" key="1">
    <citation type="submission" date="2021-10" db="EMBL/GenBank/DDBJ databases">
        <authorList>
            <person name="Criscuolo A."/>
        </authorList>
    </citation>
    <scope>NUCLEOTIDE SEQUENCE [LARGE SCALE GENOMIC DNA]</scope>
    <source>
        <strain evidence="2">CIP 111883</strain>
    </source>
</reference>
<comment type="caution">
    <text evidence="1">The sequence shown here is derived from an EMBL/GenBank/DDBJ whole genome shotgun (WGS) entry which is preliminary data.</text>
</comment>
<evidence type="ECO:0000313" key="1">
    <source>
        <dbReference type="EMBL" id="CAG9623286.1"/>
    </source>
</evidence>
<accession>A0ABM8YTF9</accession>
<sequence>MSIMQLTSLNHAEVIRLFSSDIENYYFLINDLIVNNYQGDHFKIYGEYENGELVSILLNNFNNVTYYSQSDREVEIYKEILSNLSFNKLSGPSELMTKFKPYINLKNDAISHMGVVKNVMVKRKYPELEMKNCSI</sequence>